<dbReference type="InterPro" id="IPR017191">
    <property type="entry name" value="Junctophilin"/>
</dbReference>
<keyword evidence="10" id="KW-0472">Membrane</keyword>
<sequence>MSRGRFDFEDGGAYCGGWTGGKAHGYGVCTGPEGRGQFAGSWERGLEISGVYIWPEGITYAGGWMGGQRQGLGVETTQQQERRSYRGEWTHGFKGRYGVREAAPGQPNYEGCWTDGLPDGCGVERYPDGGTYEGQWSSGARQGLGVRRGSQRNTQPGRGSFRRFPVHARGSKASTSSDGASSLAELDADAAEWEDSMSSDMYAGEWMRDQRSGLGVCVRLDGAQFEGEWRGNRRHGYGQTTYPDGRSEEGKYRQGVLLAWKKAGTLPGAASKRKARLEAAVLGARRMVELARQKAEMAKDRAKNAQERADDANVAAEAARAEARTAIALAMEISPTFLQPETETEESENSSDWDYEEDEEVVSEVLERTPSIDLYKKGTTPPPEEIEDGASQDSPQTGGRKRRPTLSDIGADNSKALTEASAATEEQNDVEKPQANTQIAMKPQRKHRGPPTPYKKEMRPLRRRENISISNRVKEEFMADYHGYTIRTRQGLIQYNTNVHCPCSTSKIKATPSSMGDDSSQLTNARSVGMNEDEKKVDNNSFEDVEGEFVNSSGEMVEGTDVETTQKYVKVSTKCENCTNAALTRW</sequence>
<dbReference type="GO" id="GO:0005886">
    <property type="term" value="C:plasma membrane"/>
    <property type="evidence" value="ECO:0007669"/>
    <property type="project" value="UniProtKB-SubCell"/>
</dbReference>
<evidence type="ECO:0000256" key="7">
    <source>
        <dbReference type="ARBA" id="ARBA00022737"/>
    </source>
</evidence>
<evidence type="ECO:0000256" key="1">
    <source>
        <dbReference type="ARBA" id="ARBA00004163"/>
    </source>
</evidence>
<comment type="similarity">
    <text evidence="4">Belongs to the junctophilin family.</text>
</comment>
<dbReference type="GO" id="GO:0005789">
    <property type="term" value="C:endoplasmic reticulum membrane"/>
    <property type="evidence" value="ECO:0007669"/>
    <property type="project" value="UniProtKB-SubCell"/>
</dbReference>
<evidence type="ECO:0000256" key="10">
    <source>
        <dbReference type="ARBA" id="ARBA00023136"/>
    </source>
</evidence>
<dbReference type="GO" id="GO:0030314">
    <property type="term" value="C:junctional membrane complex"/>
    <property type="evidence" value="ECO:0007669"/>
    <property type="project" value="InterPro"/>
</dbReference>
<evidence type="ECO:0000256" key="9">
    <source>
        <dbReference type="ARBA" id="ARBA00022989"/>
    </source>
</evidence>
<evidence type="ECO:0008006" key="15">
    <source>
        <dbReference type="Google" id="ProtNLM"/>
    </source>
</evidence>
<reference evidence="13" key="1">
    <citation type="submission" date="2025-08" db="UniProtKB">
        <authorList>
            <consortium name="Ensembl"/>
        </authorList>
    </citation>
    <scope>IDENTIFICATION</scope>
</reference>
<dbReference type="PANTHER" id="PTHR23085">
    <property type="entry name" value="GH28348P"/>
    <property type="match status" value="1"/>
</dbReference>
<dbReference type="OMA" id="ANTQIAM"/>
<feature type="region of interest" description="Disordered" evidence="12">
    <location>
        <begin position="131"/>
        <end position="185"/>
    </location>
</feature>
<keyword evidence="8" id="KW-0256">Endoplasmic reticulum</keyword>
<evidence type="ECO:0000256" key="3">
    <source>
        <dbReference type="ARBA" id="ARBA00004236"/>
    </source>
</evidence>
<feature type="compositionally biased region" description="Basic residues" evidence="12">
    <location>
        <begin position="160"/>
        <end position="170"/>
    </location>
</feature>
<evidence type="ECO:0000256" key="4">
    <source>
        <dbReference type="ARBA" id="ARBA00008599"/>
    </source>
</evidence>
<feature type="region of interest" description="Disordered" evidence="12">
    <location>
        <begin position="334"/>
        <end position="456"/>
    </location>
</feature>
<dbReference type="PANTHER" id="PTHR23085:SF16">
    <property type="entry name" value="GH28348P"/>
    <property type="match status" value="1"/>
</dbReference>
<dbReference type="GeneTree" id="ENSGT00940000158707"/>
<dbReference type="Ensembl" id="ENSEBUT00000026378.1">
    <property type="protein sequence ID" value="ENSEBUP00000025802.1"/>
    <property type="gene ID" value="ENSEBUG00000015898.1"/>
</dbReference>
<dbReference type="Pfam" id="PF02493">
    <property type="entry name" value="MORN"/>
    <property type="match status" value="7"/>
</dbReference>
<keyword evidence="5" id="KW-1003">Cell membrane</keyword>
<name>A0A8C4R5Y1_EPTBU</name>
<keyword evidence="6" id="KW-0812">Transmembrane</keyword>
<dbReference type="InterPro" id="IPR003409">
    <property type="entry name" value="MORN"/>
</dbReference>
<organism evidence="13 14">
    <name type="scientific">Eptatretus burgeri</name>
    <name type="common">Inshore hagfish</name>
    <dbReference type="NCBI Taxonomy" id="7764"/>
    <lineage>
        <taxon>Eukaryota</taxon>
        <taxon>Metazoa</taxon>
        <taxon>Chordata</taxon>
        <taxon>Craniata</taxon>
        <taxon>Vertebrata</taxon>
        <taxon>Cyclostomata</taxon>
        <taxon>Myxini</taxon>
        <taxon>Myxiniformes</taxon>
        <taxon>Myxinidae</taxon>
        <taxon>Eptatretinae</taxon>
        <taxon>Eptatretus</taxon>
    </lineage>
</organism>
<evidence type="ECO:0000256" key="12">
    <source>
        <dbReference type="SAM" id="MobiDB-lite"/>
    </source>
</evidence>
<evidence type="ECO:0000313" key="14">
    <source>
        <dbReference type="Proteomes" id="UP000694388"/>
    </source>
</evidence>
<proteinExistence type="inferred from homology"/>
<dbReference type="Proteomes" id="UP000694388">
    <property type="component" value="Unplaced"/>
</dbReference>
<evidence type="ECO:0000313" key="13">
    <source>
        <dbReference type="Ensembl" id="ENSEBUP00000025802.1"/>
    </source>
</evidence>
<keyword evidence="7" id="KW-0677">Repeat</keyword>
<dbReference type="SUPFAM" id="SSF82185">
    <property type="entry name" value="Histone H3 K4-specific methyltransferase SET7/9 N-terminal domain"/>
    <property type="match status" value="2"/>
</dbReference>
<keyword evidence="11" id="KW-0175">Coiled coil</keyword>
<protein>
    <recommendedName>
        <fullName evidence="15">Junctophilin</fullName>
    </recommendedName>
</protein>
<evidence type="ECO:0000256" key="6">
    <source>
        <dbReference type="ARBA" id="ARBA00022692"/>
    </source>
</evidence>
<dbReference type="SMART" id="SM00698">
    <property type="entry name" value="MORN"/>
    <property type="match status" value="6"/>
</dbReference>
<evidence type="ECO:0000256" key="5">
    <source>
        <dbReference type="ARBA" id="ARBA00022475"/>
    </source>
</evidence>
<dbReference type="AlphaFoldDB" id="A0A8C4R5Y1"/>
<keyword evidence="14" id="KW-1185">Reference proteome</keyword>
<feature type="compositionally biased region" description="Acidic residues" evidence="12">
    <location>
        <begin position="342"/>
        <end position="362"/>
    </location>
</feature>
<evidence type="ECO:0000256" key="11">
    <source>
        <dbReference type="SAM" id="Coils"/>
    </source>
</evidence>
<feature type="coiled-coil region" evidence="11">
    <location>
        <begin position="288"/>
        <end position="322"/>
    </location>
</feature>
<accession>A0A8C4R5Y1</accession>
<comment type="subcellular location">
    <subcellularLocation>
        <location evidence="3">Cell membrane</location>
    </subcellularLocation>
    <subcellularLocation>
        <location evidence="2">Endomembrane system</location>
        <topology evidence="2">Peripheral membrane protein</topology>
    </subcellularLocation>
    <subcellularLocation>
        <location evidence="1">Endoplasmic reticulum membrane</location>
        <topology evidence="1">Single-pass type IV membrane protein</topology>
    </subcellularLocation>
</comment>
<dbReference type="Gene3D" id="2.20.110.10">
    <property type="entry name" value="Histone H3 K4-specific methyltransferase SET7/9 N-terminal domain"/>
    <property type="match status" value="2"/>
</dbReference>
<feature type="compositionally biased region" description="Low complexity" evidence="12">
    <location>
        <begin position="171"/>
        <end position="185"/>
    </location>
</feature>
<keyword evidence="9" id="KW-1133">Transmembrane helix</keyword>
<evidence type="ECO:0000256" key="2">
    <source>
        <dbReference type="ARBA" id="ARBA00004184"/>
    </source>
</evidence>
<evidence type="ECO:0000256" key="8">
    <source>
        <dbReference type="ARBA" id="ARBA00022824"/>
    </source>
</evidence>
<reference evidence="13" key="2">
    <citation type="submission" date="2025-09" db="UniProtKB">
        <authorList>
            <consortium name="Ensembl"/>
        </authorList>
    </citation>
    <scope>IDENTIFICATION</scope>
</reference>